<evidence type="ECO:0000313" key="2">
    <source>
        <dbReference type="Proteomes" id="UP000219058"/>
    </source>
</evidence>
<dbReference type="EMBL" id="NSLY01000034">
    <property type="protein sequence ID" value="PDP58882.1"/>
    <property type="molecule type" value="Genomic_DNA"/>
</dbReference>
<name>A0A2A6EMC5_PREIN</name>
<comment type="caution">
    <text evidence="1">The sequence shown here is derived from an EMBL/GenBank/DDBJ whole genome shotgun (WGS) entry which is preliminary data.</text>
</comment>
<reference evidence="1 2" key="1">
    <citation type="submission" date="2017-09" db="EMBL/GenBank/DDBJ databases">
        <title>Phase variable restriction modification systems are present in the genome sequences of periodontal pathogens Prevotella intermedia, Tannerella forsythia and Porphyromonas gingivalis.</title>
        <authorList>
            <person name="Haigh R.D."/>
            <person name="Crawford L."/>
            <person name="Ralph J."/>
            <person name="Wanford J."/>
            <person name="Vartoukian S.R."/>
            <person name="Hijazib K."/>
            <person name="Wade W."/>
            <person name="Oggioni M.R."/>
        </authorList>
    </citation>
    <scope>NUCLEOTIDE SEQUENCE [LARGE SCALE GENOMIC DNA]</scope>
    <source>
        <strain evidence="1 2">WW2834</strain>
    </source>
</reference>
<evidence type="ECO:0000313" key="1">
    <source>
        <dbReference type="EMBL" id="PDP58882.1"/>
    </source>
</evidence>
<accession>A0A2A6EMC5</accession>
<dbReference type="Proteomes" id="UP000219058">
    <property type="component" value="Unassembled WGS sequence"/>
</dbReference>
<gene>
    <name evidence="1" type="ORF">CLI71_10415</name>
</gene>
<proteinExistence type="predicted"/>
<protein>
    <submittedName>
        <fullName evidence="1">Uncharacterized protein</fullName>
    </submittedName>
</protein>
<sequence length="78" mass="9063">MNKSCFALQKRLFYNAKPTLLPCKRAAFGMRKHSFHNALIDSELYDVCTSEKYLHFISRFDLLSKLLASIETLLFTKS</sequence>
<dbReference type="AlphaFoldDB" id="A0A2A6EMC5"/>
<organism evidence="1 2">
    <name type="scientific">Prevotella intermedia</name>
    <dbReference type="NCBI Taxonomy" id="28131"/>
    <lineage>
        <taxon>Bacteria</taxon>
        <taxon>Pseudomonadati</taxon>
        <taxon>Bacteroidota</taxon>
        <taxon>Bacteroidia</taxon>
        <taxon>Bacteroidales</taxon>
        <taxon>Prevotellaceae</taxon>
        <taxon>Prevotella</taxon>
    </lineage>
</organism>